<reference evidence="1" key="1">
    <citation type="submission" date="2015-10" db="EMBL/GenBank/DDBJ databases">
        <authorList>
            <person name="Gilbert D.G."/>
        </authorList>
    </citation>
    <scope>NUCLEOTIDE SEQUENCE</scope>
</reference>
<dbReference type="InterPro" id="IPR031009">
    <property type="entry name" value="Tcm_partner"/>
</dbReference>
<dbReference type="NCBIfam" id="TIGR04474">
    <property type="entry name" value="tcm_partner"/>
    <property type="match status" value="1"/>
</dbReference>
<evidence type="ECO:0000313" key="1">
    <source>
        <dbReference type="EMBL" id="CUS57540.1"/>
    </source>
</evidence>
<name>A0A160U0C2_9ZZZZ</name>
<protein>
    <recommendedName>
        <fullName evidence="2">Three-Cys-motif partner protein TcmP</fullName>
    </recommendedName>
</protein>
<gene>
    <name evidence="1" type="ORF">MGWOODY_Hyp2236</name>
</gene>
<proteinExistence type="predicted"/>
<accession>A0A160U0C2</accession>
<sequence length="379" mass="43623">MNARLEHYKGREQSFIKHIFLTRYLTNAAYKTFQGRSKVFNFIDSFAGPWRVNDDANYSDASFSQAVDTLENVRRSLEARGVSGLKIRFCFCEKRNSSVEELKKIAETKDSLEIHVFEGAFEDNLDAIAKVCSDGFSFTFIDPTGWNVRTDDILKFLQRVDGEFLLNFMSEHINRHAEYSEVAESFGRFCANPDWKNDYDKLPSDWSNERRMLKLLKTKIKVTKAARYTPDFPILKPRENRIKMRLILGTNSGKGLEVFRDTQHSVEQDEIKTRHRLKNSSGHEVSLFSESELTALEQNNSGTGCPQFARRAEELIVAALRKLGPSTYSTLLPIVLELVPIKKSQLNKLLVDMRNLDRIRYHLPDKKRVPQPSTIITLA</sequence>
<evidence type="ECO:0008006" key="2">
    <source>
        <dbReference type="Google" id="ProtNLM"/>
    </source>
</evidence>
<organism evidence="1">
    <name type="scientific">hydrothermal vent metagenome</name>
    <dbReference type="NCBI Taxonomy" id="652676"/>
    <lineage>
        <taxon>unclassified sequences</taxon>
        <taxon>metagenomes</taxon>
        <taxon>ecological metagenomes</taxon>
    </lineage>
</organism>
<dbReference type="EMBL" id="CZQD01000046">
    <property type="protein sequence ID" value="CUS57540.1"/>
    <property type="molecule type" value="Genomic_DNA"/>
</dbReference>
<dbReference type="AlphaFoldDB" id="A0A160U0C2"/>